<dbReference type="InterPro" id="IPR002052">
    <property type="entry name" value="DNA_methylase_N6_adenine_CS"/>
</dbReference>
<proteinExistence type="inferred from homology"/>
<evidence type="ECO:0000256" key="2">
    <source>
        <dbReference type="ARBA" id="ARBA00011900"/>
    </source>
</evidence>
<dbReference type="EC" id="2.1.1.72" evidence="2 7"/>
<evidence type="ECO:0000256" key="5">
    <source>
        <dbReference type="ARBA" id="ARBA00022691"/>
    </source>
</evidence>
<dbReference type="Gene3D" id="3.40.50.150">
    <property type="entry name" value="Vaccinia Virus protein VP39"/>
    <property type="match status" value="1"/>
</dbReference>
<dbReference type="Gene3D" id="1.10.1020.10">
    <property type="entry name" value="Adenine-specific Methyltransferase, Domain 2"/>
    <property type="match status" value="1"/>
</dbReference>
<dbReference type="InterPro" id="IPR029063">
    <property type="entry name" value="SAM-dependent_MTases_sf"/>
</dbReference>
<comment type="caution">
    <text evidence="8">The sequence shown here is derived from an EMBL/GenBank/DDBJ whole genome shotgun (WGS) entry which is preliminary data.</text>
</comment>
<keyword evidence="4 7" id="KW-0808">Transferase</keyword>
<accession>A0A7W5ZH79</accession>
<evidence type="ECO:0000256" key="7">
    <source>
        <dbReference type="RuleBase" id="RU361257"/>
    </source>
</evidence>
<dbReference type="AlphaFoldDB" id="A0A7W5ZH79"/>
<organism evidence="8 9">
    <name type="scientific">Runella defluvii</name>
    <dbReference type="NCBI Taxonomy" id="370973"/>
    <lineage>
        <taxon>Bacteria</taxon>
        <taxon>Pseudomonadati</taxon>
        <taxon>Bacteroidota</taxon>
        <taxon>Cytophagia</taxon>
        <taxon>Cytophagales</taxon>
        <taxon>Spirosomataceae</taxon>
        <taxon>Runella</taxon>
    </lineage>
</organism>
<keyword evidence="3 7" id="KW-0489">Methyltransferase</keyword>
<evidence type="ECO:0000313" key="8">
    <source>
        <dbReference type="EMBL" id="MBB3837111.1"/>
    </source>
</evidence>
<evidence type="ECO:0000313" key="9">
    <source>
        <dbReference type="Proteomes" id="UP000541352"/>
    </source>
</evidence>
<dbReference type="NCBIfam" id="TIGR00571">
    <property type="entry name" value="dam"/>
    <property type="match status" value="1"/>
</dbReference>
<dbReference type="InterPro" id="IPR012327">
    <property type="entry name" value="MeTrfase_D12"/>
</dbReference>
<dbReference type="InterPro" id="IPR012263">
    <property type="entry name" value="M_m6A_EcoRV"/>
</dbReference>
<sequence length="308" mass="35901">MKVIIPPIKSQGIKTKLVPWIKDLATIANQKGKWIEPFLGTGVVAFNAGYKNAILNDTNPHIIGFYKGVQEKSISAPLMKKYLEEEGRLLSLADNNGYEHYLKVRSRFNGGEFSPYDFIFLSRAGFNGMMRFGSKGNWNIPFCKKPDRFAQAYITKITNQVATVSQIIQPEPNWLFYNKSFAEIIPLANENDIIYCDPPYYGRHVDYYNGWKEQDEELLFNLLSETKAKFILSTWHHNDWRENEMINKYWNKFNIVTKDHFYHNGGSVENRRTVVEALVCNFDTDQIDQHNHGVKKKPKEQQLEFIWV</sequence>
<dbReference type="Pfam" id="PF02086">
    <property type="entry name" value="MethyltransfD12"/>
    <property type="match status" value="1"/>
</dbReference>
<dbReference type="PROSITE" id="PS00092">
    <property type="entry name" value="N6_MTASE"/>
    <property type="match status" value="1"/>
</dbReference>
<protein>
    <recommendedName>
        <fullName evidence="2 7">Site-specific DNA-methyltransferase (adenine-specific)</fullName>
        <ecNumber evidence="2 7">2.1.1.72</ecNumber>
    </recommendedName>
</protein>
<dbReference type="GO" id="GO:0009007">
    <property type="term" value="F:site-specific DNA-methyltransferase (adenine-specific) activity"/>
    <property type="evidence" value="ECO:0007669"/>
    <property type="project" value="UniProtKB-UniRule"/>
</dbReference>
<comment type="similarity">
    <text evidence="1 7">Belongs to the N(4)/N(6)-methyltransferase family.</text>
</comment>
<evidence type="ECO:0000256" key="3">
    <source>
        <dbReference type="ARBA" id="ARBA00022603"/>
    </source>
</evidence>
<gene>
    <name evidence="8" type="ORF">FHS57_001105</name>
</gene>
<dbReference type="GO" id="GO:0006298">
    <property type="term" value="P:mismatch repair"/>
    <property type="evidence" value="ECO:0007669"/>
    <property type="project" value="TreeGrafter"/>
</dbReference>
<dbReference type="RefSeq" id="WP_183971876.1">
    <property type="nucleotide sequence ID" value="NZ_JACIBY010000002.1"/>
</dbReference>
<reference evidence="8 9" key="1">
    <citation type="submission" date="2020-08" db="EMBL/GenBank/DDBJ databases">
        <title>Genomic Encyclopedia of Type Strains, Phase IV (KMG-IV): sequencing the most valuable type-strain genomes for metagenomic binning, comparative biology and taxonomic classification.</title>
        <authorList>
            <person name="Goeker M."/>
        </authorList>
    </citation>
    <scope>NUCLEOTIDE SEQUENCE [LARGE SCALE GENOMIC DNA]</scope>
    <source>
        <strain evidence="8 9">DSM 17976</strain>
    </source>
</reference>
<dbReference type="GO" id="GO:1904047">
    <property type="term" value="F:S-adenosyl-L-methionine binding"/>
    <property type="evidence" value="ECO:0007669"/>
    <property type="project" value="TreeGrafter"/>
</dbReference>
<dbReference type="PRINTS" id="PR00505">
    <property type="entry name" value="D12N6MTFRASE"/>
</dbReference>
<dbReference type="EMBL" id="JACIBY010000002">
    <property type="protein sequence ID" value="MBB3837111.1"/>
    <property type="molecule type" value="Genomic_DNA"/>
</dbReference>
<dbReference type="SUPFAM" id="SSF53335">
    <property type="entry name" value="S-adenosyl-L-methionine-dependent methyltransferases"/>
    <property type="match status" value="1"/>
</dbReference>
<evidence type="ECO:0000256" key="4">
    <source>
        <dbReference type="ARBA" id="ARBA00022679"/>
    </source>
</evidence>
<evidence type="ECO:0000256" key="1">
    <source>
        <dbReference type="ARBA" id="ARBA00006594"/>
    </source>
</evidence>
<name>A0A7W5ZH79_9BACT</name>
<dbReference type="GO" id="GO:0009307">
    <property type="term" value="P:DNA restriction-modification system"/>
    <property type="evidence" value="ECO:0007669"/>
    <property type="project" value="InterPro"/>
</dbReference>
<dbReference type="GO" id="GO:0032259">
    <property type="term" value="P:methylation"/>
    <property type="evidence" value="ECO:0007669"/>
    <property type="project" value="UniProtKB-KW"/>
</dbReference>
<dbReference type="InterPro" id="IPR023095">
    <property type="entry name" value="Ade_MeTrfase_dom_2"/>
</dbReference>
<dbReference type="GO" id="GO:0043565">
    <property type="term" value="F:sequence-specific DNA binding"/>
    <property type="evidence" value="ECO:0007669"/>
    <property type="project" value="TreeGrafter"/>
</dbReference>
<dbReference type="PANTHER" id="PTHR30481">
    <property type="entry name" value="DNA ADENINE METHYLASE"/>
    <property type="match status" value="1"/>
</dbReference>
<dbReference type="PANTHER" id="PTHR30481:SF3">
    <property type="entry name" value="DNA ADENINE METHYLASE"/>
    <property type="match status" value="1"/>
</dbReference>
<keyword evidence="5 7" id="KW-0949">S-adenosyl-L-methionine</keyword>
<evidence type="ECO:0000256" key="6">
    <source>
        <dbReference type="ARBA" id="ARBA00047942"/>
    </source>
</evidence>
<dbReference type="Proteomes" id="UP000541352">
    <property type="component" value="Unassembled WGS sequence"/>
</dbReference>
<comment type="catalytic activity">
    <reaction evidence="6 7">
        <text>a 2'-deoxyadenosine in DNA + S-adenosyl-L-methionine = an N(6)-methyl-2'-deoxyadenosine in DNA + S-adenosyl-L-homocysteine + H(+)</text>
        <dbReference type="Rhea" id="RHEA:15197"/>
        <dbReference type="Rhea" id="RHEA-COMP:12418"/>
        <dbReference type="Rhea" id="RHEA-COMP:12419"/>
        <dbReference type="ChEBI" id="CHEBI:15378"/>
        <dbReference type="ChEBI" id="CHEBI:57856"/>
        <dbReference type="ChEBI" id="CHEBI:59789"/>
        <dbReference type="ChEBI" id="CHEBI:90615"/>
        <dbReference type="ChEBI" id="CHEBI:90616"/>
        <dbReference type="EC" id="2.1.1.72"/>
    </reaction>
</comment>
<dbReference type="PIRSF" id="PIRSF000398">
    <property type="entry name" value="M_m6A_EcoRV"/>
    <property type="match status" value="1"/>
</dbReference>
<keyword evidence="9" id="KW-1185">Reference proteome</keyword>